<comment type="caution">
    <text evidence="1">The sequence shown here is derived from an EMBL/GenBank/DDBJ whole genome shotgun (WGS) entry which is preliminary data.</text>
</comment>
<sequence length="95" mass="11232">MLRIFLYDDVDNLIEKCKKQEVFLVLKHKLQVLYGPNSGMLIVVLRPDGAIISFTYDMFGRRLTKKFKSTTTHWLWDGNKPLHQWKTFETKDALT</sequence>
<evidence type="ECO:0000313" key="1">
    <source>
        <dbReference type="EMBL" id="MFD2909184.1"/>
    </source>
</evidence>
<proteinExistence type="predicted"/>
<dbReference type="EMBL" id="JBHUOL010000018">
    <property type="protein sequence ID" value="MFD2909184.1"/>
    <property type="molecule type" value="Genomic_DNA"/>
</dbReference>
<accession>A0ABW5Z8I1</accession>
<dbReference type="Proteomes" id="UP001597549">
    <property type="component" value="Unassembled WGS sequence"/>
</dbReference>
<reference evidence="2" key="1">
    <citation type="journal article" date="2019" name="Int. J. Syst. Evol. Microbiol.">
        <title>The Global Catalogue of Microorganisms (GCM) 10K type strain sequencing project: providing services to taxonomists for standard genome sequencing and annotation.</title>
        <authorList>
            <consortium name="The Broad Institute Genomics Platform"/>
            <consortium name="The Broad Institute Genome Sequencing Center for Infectious Disease"/>
            <person name="Wu L."/>
            <person name="Ma J."/>
        </authorList>
    </citation>
    <scope>NUCLEOTIDE SEQUENCE [LARGE SCALE GENOMIC DNA]</scope>
    <source>
        <strain evidence="2">KCTC 52644</strain>
    </source>
</reference>
<gene>
    <name evidence="1" type="ORF">ACFSX9_10600</name>
</gene>
<evidence type="ECO:0000313" key="2">
    <source>
        <dbReference type="Proteomes" id="UP001597549"/>
    </source>
</evidence>
<organism evidence="1 2">
    <name type="scientific">Flavobacterium ardleyense</name>
    <dbReference type="NCBI Taxonomy" id="2038737"/>
    <lineage>
        <taxon>Bacteria</taxon>
        <taxon>Pseudomonadati</taxon>
        <taxon>Bacteroidota</taxon>
        <taxon>Flavobacteriia</taxon>
        <taxon>Flavobacteriales</taxon>
        <taxon>Flavobacteriaceae</taxon>
        <taxon>Flavobacterium</taxon>
    </lineage>
</organism>
<dbReference type="RefSeq" id="WP_379807453.1">
    <property type="nucleotide sequence ID" value="NZ_JBHUOL010000018.1"/>
</dbReference>
<keyword evidence="2" id="KW-1185">Reference proteome</keyword>
<protein>
    <submittedName>
        <fullName evidence="1">Uncharacterized protein</fullName>
    </submittedName>
</protein>
<name>A0ABW5Z8I1_9FLAO</name>